<evidence type="ECO:0000256" key="1">
    <source>
        <dbReference type="ARBA" id="ARBA00005689"/>
    </source>
</evidence>
<protein>
    <recommendedName>
        <fullName evidence="2 5">Alanine dehydrogenase</fullName>
        <ecNumber evidence="2 5">1.4.1.1</ecNumber>
    </recommendedName>
</protein>
<gene>
    <name evidence="11" type="ORF">BTA35_0208555</name>
</gene>
<evidence type="ECO:0000256" key="7">
    <source>
        <dbReference type="PIRSR" id="PIRSR000183-2"/>
    </source>
</evidence>
<feature type="binding site" evidence="7">
    <location>
        <position position="75"/>
    </location>
    <ligand>
        <name>substrate</name>
    </ligand>
</feature>
<feature type="active site" description="Proton donor/acceptor" evidence="6">
    <location>
        <position position="270"/>
    </location>
</feature>
<evidence type="ECO:0000259" key="10">
    <source>
        <dbReference type="SMART" id="SM01003"/>
    </source>
</evidence>
<organism evidence="11 12">
    <name type="scientific">Oceanospirillum linum</name>
    <dbReference type="NCBI Taxonomy" id="966"/>
    <lineage>
        <taxon>Bacteria</taxon>
        <taxon>Pseudomonadati</taxon>
        <taxon>Pseudomonadota</taxon>
        <taxon>Gammaproteobacteria</taxon>
        <taxon>Oceanospirillales</taxon>
        <taxon>Oceanospirillaceae</taxon>
        <taxon>Oceanospirillum</taxon>
    </lineage>
</organism>
<comment type="similarity">
    <text evidence="1 5">Belongs to the AlaDH/PNT family.</text>
</comment>
<dbReference type="FunFam" id="3.40.50.720:FF:000049">
    <property type="entry name" value="Alanine dehydrogenase"/>
    <property type="match status" value="1"/>
</dbReference>
<dbReference type="Pfam" id="PF05222">
    <property type="entry name" value="AlaDh_PNT_N"/>
    <property type="match status" value="1"/>
</dbReference>
<dbReference type="GO" id="GO:0042853">
    <property type="term" value="P:L-alanine catabolic process"/>
    <property type="evidence" value="ECO:0007669"/>
    <property type="project" value="InterPro"/>
</dbReference>
<dbReference type="EC" id="1.4.1.1" evidence="2 5"/>
<evidence type="ECO:0000259" key="9">
    <source>
        <dbReference type="SMART" id="SM01002"/>
    </source>
</evidence>
<dbReference type="InterPro" id="IPR007886">
    <property type="entry name" value="AlaDH/PNT_N"/>
</dbReference>
<dbReference type="GO" id="GO:0000286">
    <property type="term" value="F:alanine dehydrogenase activity"/>
    <property type="evidence" value="ECO:0007669"/>
    <property type="project" value="UniProtKB-UniRule"/>
</dbReference>
<evidence type="ECO:0000256" key="6">
    <source>
        <dbReference type="PIRSR" id="PIRSR000183-1"/>
    </source>
</evidence>
<reference evidence="11" key="1">
    <citation type="submission" date="2017-02" db="EMBL/GenBank/DDBJ databases">
        <title>Draft Genome Sequence of the Salt Water Bacterium Oceanospirillum linum ATCC 11336.</title>
        <authorList>
            <person name="Trachtenberg A.M."/>
            <person name="Carney J.G."/>
            <person name="Linnane J.D."/>
            <person name="Rheaume B.A."/>
            <person name="Pitts N.L."/>
            <person name="Mykles D.L."/>
            <person name="Maclea K.S."/>
        </authorList>
    </citation>
    <scope>NUCLEOTIDE SEQUENCE [LARGE SCALE GENOMIC DNA]</scope>
    <source>
        <strain evidence="11">ATCC 11336</strain>
    </source>
</reference>
<dbReference type="PANTHER" id="PTHR42795:SF1">
    <property type="entry name" value="ALANINE DEHYDROGENASE"/>
    <property type="match status" value="1"/>
</dbReference>
<keyword evidence="4 5" id="KW-0520">NAD</keyword>
<proteinExistence type="inferred from homology"/>
<dbReference type="SMART" id="SM01003">
    <property type="entry name" value="AlaDh_PNT_N"/>
    <property type="match status" value="1"/>
</dbReference>
<feature type="binding site" evidence="8">
    <location>
        <begin position="267"/>
        <end position="270"/>
    </location>
    <ligand>
        <name>NAD(+)</name>
        <dbReference type="ChEBI" id="CHEBI:57540"/>
    </ligand>
</feature>
<feature type="binding site" evidence="8">
    <location>
        <begin position="298"/>
        <end position="301"/>
    </location>
    <ligand>
        <name>NAD(+)</name>
        <dbReference type="ChEBI" id="CHEBI:57540"/>
    </ligand>
</feature>
<feature type="binding site" evidence="8">
    <location>
        <position position="203"/>
    </location>
    <ligand>
        <name>NAD(+)</name>
        <dbReference type="ChEBI" id="CHEBI:57540"/>
    </ligand>
</feature>
<feature type="active site" description="Proton donor/acceptor" evidence="6">
    <location>
        <position position="96"/>
    </location>
</feature>
<dbReference type="SMART" id="SM01002">
    <property type="entry name" value="AlaDh_PNT_C"/>
    <property type="match status" value="1"/>
</dbReference>
<dbReference type="SUPFAM" id="SSF51735">
    <property type="entry name" value="NAD(P)-binding Rossmann-fold domains"/>
    <property type="match status" value="1"/>
</dbReference>
<dbReference type="GO" id="GO:0000166">
    <property type="term" value="F:nucleotide binding"/>
    <property type="evidence" value="ECO:0007669"/>
    <property type="project" value="UniProtKB-KW"/>
</dbReference>
<feature type="binding site" evidence="8">
    <location>
        <position position="198"/>
    </location>
    <ligand>
        <name>NAD(+)</name>
        <dbReference type="ChEBI" id="CHEBI:57540"/>
    </ligand>
</feature>
<dbReference type="InterPro" id="IPR008141">
    <property type="entry name" value="Ala_DH"/>
</dbReference>
<dbReference type="Proteomes" id="UP000190064">
    <property type="component" value="Unassembled WGS sequence"/>
</dbReference>
<dbReference type="PANTHER" id="PTHR42795">
    <property type="entry name" value="ALANINE DEHYDROGENASE"/>
    <property type="match status" value="1"/>
</dbReference>
<feature type="domain" description="Alanine dehydrogenase/pyridine nucleotide transhydrogenase N-terminal" evidence="10">
    <location>
        <begin position="4"/>
        <end position="137"/>
    </location>
</feature>
<evidence type="ECO:0000256" key="4">
    <source>
        <dbReference type="ARBA" id="ARBA00023027"/>
    </source>
</evidence>
<feature type="binding site" evidence="8">
    <location>
        <position position="279"/>
    </location>
    <ligand>
        <name>NAD(+)</name>
        <dbReference type="ChEBI" id="CHEBI:57540"/>
    </ligand>
</feature>
<dbReference type="CDD" id="cd05305">
    <property type="entry name" value="L-AlaDH"/>
    <property type="match status" value="1"/>
</dbReference>
<comment type="catalytic activity">
    <reaction evidence="5">
        <text>L-alanine + NAD(+) + H2O = pyruvate + NH4(+) + NADH + H(+)</text>
        <dbReference type="Rhea" id="RHEA:18405"/>
        <dbReference type="ChEBI" id="CHEBI:15361"/>
        <dbReference type="ChEBI" id="CHEBI:15377"/>
        <dbReference type="ChEBI" id="CHEBI:15378"/>
        <dbReference type="ChEBI" id="CHEBI:28938"/>
        <dbReference type="ChEBI" id="CHEBI:57540"/>
        <dbReference type="ChEBI" id="CHEBI:57945"/>
        <dbReference type="ChEBI" id="CHEBI:57972"/>
        <dbReference type="EC" id="1.4.1.1"/>
    </reaction>
</comment>
<accession>A0A1T1HBB7</accession>
<dbReference type="PROSITE" id="PS00837">
    <property type="entry name" value="ALADH_PNT_2"/>
    <property type="match status" value="1"/>
</dbReference>
<evidence type="ECO:0000313" key="12">
    <source>
        <dbReference type="Proteomes" id="UP000190064"/>
    </source>
</evidence>
<dbReference type="RefSeq" id="WP_078319401.1">
    <property type="nucleotide sequence ID" value="NZ_MTSD02000003.1"/>
</dbReference>
<evidence type="ECO:0000256" key="5">
    <source>
        <dbReference type="PIRNR" id="PIRNR000183"/>
    </source>
</evidence>
<dbReference type="InterPro" id="IPR036291">
    <property type="entry name" value="NAD(P)-bd_dom_sf"/>
</dbReference>
<dbReference type="SUPFAM" id="SSF52283">
    <property type="entry name" value="Formate/glycerate dehydrogenase catalytic domain-like"/>
    <property type="match status" value="1"/>
</dbReference>
<dbReference type="InterPro" id="IPR007698">
    <property type="entry name" value="AlaDH/PNT_NAD(H)-bd"/>
</dbReference>
<feature type="binding site" evidence="8">
    <location>
        <begin position="239"/>
        <end position="240"/>
    </location>
    <ligand>
        <name>NAD(+)</name>
        <dbReference type="ChEBI" id="CHEBI:57540"/>
    </ligand>
</feature>
<dbReference type="AlphaFoldDB" id="A0A1T1HBB7"/>
<feature type="binding site" evidence="8">
    <location>
        <position position="134"/>
    </location>
    <ligand>
        <name>NAD(+)</name>
        <dbReference type="ChEBI" id="CHEBI:57540"/>
    </ligand>
</feature>
<dbReference type="Gene3D" id="3.40.50.720">
    <property type="entry name" value="NAD(P)-binding Rossmann-like Domain"/>
    <property type="match status" value="2"/>
</dbReference>
<keyword evidence="3 5" id="KW-0560">Oxidoreductase</keyword>
<dbReference type="NCBIfam" id="TIGR00518">
    <property type="entry name" value="alaDH"/>
    <property type="match status" value="1"/>
</dbReference>
<evidence type="ECO:0000256" key="3">
    <source>
        <dbReference type="ARBA" id="ARBA00023002"/>
    </source>
</evidence>
<sequence>MLIGVPKEIKNQEYRVGITPAGVSELTCTGHQVMIEHNAGESIGFPDSAYQAAGASIETDVAVLFDKAEMIVKVKEPQPAEYARLKPGQLLFTYLHLAPDPEQTKGLIKSGCTAIAYETVTDTHGGLPLLAPMSEVAGKLSVQAGARCLEKSMGGRGVLLGGVPGVEPGHVTIIGGGVVGENAARVAMGLGAEVTILDRSVPRLRELEARYAGRLKTLYSTQEGLLNCIRRSDLVVGAVLIPGAAAPKLITREMLKEMHKGSVLVDVAIDQGGCFETSRATTHDKPVFIEESIVHYCVANMPGAVARTATLALTHATLPFVLALANKGWQQAIKDDIHLMRGLNIHAGQVTNQAVAEALNYAYIKPSGLIG</sequence>
<dbReference type="PIRSF" id="PIRSF000183">
    <property type="entry name" value="Alanine_dh"/>
    <property type="match status" value="1"/>
</dbReference>
<comment type="caution">
    <text evidence="11">The sequence shown here is derived from an EMBL/GenBank/DDBJ whole genome shotgun (WGS) entry which is preliminary data.</text>
</comment>
<feature type="domain" description="Alanine dehydrogenase/pyridine nucleotide transhydrogenase NAD(H)-binding" evidence="9">
    <location>
        <begin position="149"/>
        <end position="297"/>
    </location>
</feature>
<keyword evidence="8" id="KW-0547">Nucleotide-binding</keyword>
<evidence type="ECO:0000256" key="8">
    <source>
        <dbReference type="PIRSR" id="PIRSR000183-3"/>
    </source>
</evidence>
<dbReference type="Pfam" id="PF01262">
    <property type="entry name" value="AlaDh_PNT_C"/>
    <property type="match status" value="1"/>
</dbReference>
<feature type="binding site" evidence="8">
    <location>
        <position position="220"/>
    </location>
    <ligand>
        <name>NAD(+)</name>
        <dbReference type="ChEBI" id="CHEBI:57540"/>
    </ligand>
</feature>
<dbReference type="InterPro" id="IPR008143">
    <property type="entry name" value="Ala_DH/PNT_CS2"/>
</dbReference>
<dbReference type="EMBL" id="MTSD02000003">
    <property type="protein sequence ID" value="OOV87050.1"/>
    <property type="molecule type" value="Genomic_DNA"/>
</dbReference>
<keyword evidence="12" id="KW-1185">Reference proteome</keyword>
<dbReference type="STRING" id="966.BTA35_0208555"/>
<name>A0A1T1HBB7_OCELI</name>
<dbReference type="GO" id="GO:0005886">
    <property type="term" value="C:plasma membrane"/>
    <property type="evidence" value="ECO:0007669"/>
    <property type="project" value="TreeGrafter"/>
</dbReference>
<evidence type="ECO:0000256" key="2">
    <source>
        <dbReference type="ARBA" id="ARBA00012897"/>
    </source>
</evidence>
<feature type="binding site" evidence="7">
    <location>
        <position position="15"/>
    </location>
    <ligand>
        <name>substrate</name>
    </ligand>
</feature>
<evidence type="ECO:0000313" key="11">
    <source>
        <dbReference type="EMBL" id="OOV87050.1"/>
    </source>
</evidence>